<evidence type="ECO:0000256" key="7">
    <source>
        <dbReference type="SAM" id="Phobius"/>
    </source>
</evidence>
<dbReference type="EMBL" id="JAGFNP010000003">
    <property type="protein sequence ID" value="MBO3732753.1"/>
    <property type="molecule type" value="Genomic_DNA"/>
</dbReference>
<evidence type="ECO:0000313" key="9">
    <source>
        <dbReference type="EMBL" id="MBO3732753.1"/>
    </source>
</evidence>
<dbReference type="CDD" id="cd01127">
    <property type="entry name" value="TrwB_TraG_TraD_VirD4"/>
    <property type="match status" value="1"/>
</dbReference>
<evidence type="ECO:0000256" key="4">
    <source>
        <dbReference type="ARBA" id="ARBA00022989"/>
    </source>
</evidence>
<evidence type="ECO:0000313" key="10">
    <source>
        <dbReference type="Proteomes" id="UP000681341"/>
    </source>
</evidence>
<sequence length="613" mass="66045">MSTSTGSTTSGSDTIFLACAYIVIGLLAGVWLTAQLAALLFSWTWISVGVEETVQAAFALPATITDPAQAWPADIRGHLPGPVGFAVAAVLAFAAIIAAGVGLIKLFAGIGEAKGFATSAQLDRALSHRAALKKAKRLRPGLNGRMDISEVAVDLGRTVGMGAKRLAASIENSILVLAAPRQGKTSQVIIPWLRRWPGPALTTSIRRDVVLATHELRRKIGPVAVLDVSDTEWPYPLRWSPVAGCEDYDRARRRANVMVTVGGDGASDSKNSGYFRNNAVNLLAAWLHIAALEGRTMDDVVRWALDPRDDEPITLLRANPGAVTGVAGNLFSLYTGDSDSKGDLFNTVQTAITPLLSAKARRLFSCHPNESIDIEQFLRDLGTMYLLAPAMQTSELAPIINALVDEVNEVALRLADQSTAERLDPPLGEFLDEVGNVIALENLPALMSYSAGSGIFIVAVLQEIAAARKRWGRDGADMLWGASTLKIALAGLAGEESKWFADLAGTWREQVVNEQHGPNGTSRSRAEHERSTITAAEVRTLDAERGEALIVHASTPAVKTYMRRHYQSREAKAYERSAEETKRMLGRGAPVAEPVGAAAWERPGHATERRDWR</sequence>
<feature type="transmembrane region" description="Helical" evidence="7">
    <location>
        <begin position="83"/>
        <end position="104"/>
    </location>
</feature>
<dbReference type="Pfam" id="PF12696">
    <property type="entry name" value="TraG-D_C"/>
    <property type="match status" value="1"/>
</dbReference>
<protein>
    <submittedName>
        <fullName evidence="9">TraM recognition domain-containing protein</fullName>
    </submittedName>
</protein>
<feature type="domain" description="TraD/TraG TraM recognition site" evidence="8">
    <location>
        <begin position="427"/>
        <end position="542"/>
    </location>
</feature>
<keyword evidence="10" id="KW-1185">Reference proteome</keyword>
<feature type="compositionally biased region" description="Low complexity" evidence="6">
    <location>
        <begin position="588"/>
        <end position="601"/>
    </location>
</feature>
<dbReference type="Proteomes" id="UP000681341">
    <property type="component" value="Unassembled WGS sequence"/>
</dbReference>
<dbReference type="PANTHER" id="PTHR37937:SF1">
    <property type="entry name" value="CONJUGATIVE TRANSFER: DNA TRANSPORT"/>
    <property type="match status" value="1"/>
</dbReference>
<dbReference type="Gene3D" id="3.40.50.300">
    <property type="entry name" value="P-loop containing nucleotide triphosphate hydrolases"/>
    <property type="match status" value="1"/>
</dbReference>
<evidence type="ECO:0000256" key="2">
    <source>
        <dbReference type="ARBA" id="ARBA00022475"/>
    </source>
</evidence>
<evidence type="ECO:0000256" key="5">
    <source>
        <dbReference type="ARBA" id="ARBA00023136"/>
    </source>
</evidence>
<proteinExistence type="predicted"/>
<dbReference type="InterPro" id="IPR027417">
    <property type="entry name" value="P-loop_NTPase"/>
</dbReference>
<feature type="transmembrane region" description="Helical" evidence="7">
    <location>
        <begin position="15"/>
        <end position="41"/>
    </location>
</feature>
<accession>A0ABS3U4S3</accession>
<dbReference type="RefSeq" id="WP_208495533.1">
    <property type="nucleotide sequence ID" value="NZ_JAGFNP010000003.1"/>
</dbReference>
<keyword evidence="2" id="KW-1003">Cell membrane</keyword>
<evidence type="ECO:0000256" key="3">
    <source>
        <dbReference type="ARBA" id="ARBA00022692"/>
    </source>
</evidence>
<feature type="compositionally biased region" description="Basic and acidic residues" evidence="6">
    <location>
        <begin position="602"/>
        <end position="613"/>
    </location>
</feature>
<evidence type="ECO:0000256" key="1">
    <source>
        <dbReference type="ARBA" id="ARBA00004651"/>
    </source>
</evidence>
<dbReference type="SUPFAM" id="SSF52540">
    <property type="entry name" value="P-loop containing nucleoside triphosphate hydrolases"/>
    <property type="match status" value="1"/>
</dbReference>
<keyword evidence="3 7" id="KW-0812">Transmembrane</keyword>
<reference evidence="9 10" key="1">
    <citation type="submission" date="2021-03" db="EMBL/GenBank/DDBJ databases">
        <title>Glycomyces sp. nov., a novel actinomycete isolated from soil.</title>
        <authorList>
            <person name="Yang X."/>
            <person name="Xu X."/>
        </authorList>
    </citation>
    <scope>NUCLEOTIDE SEQUENCE [LARGE SCALE GENOMIC DNA]</scope>
    <source>
        <strain evidence="9 10">NEAU-S30</strain>
    </source>
</reference>
<evidence type="ECO:0000259" key="8">
    <source>
        <dbReference type="Pfam" id="PF12696"/>
    </source>
</evidence>
<keyword evidence="5 7" id="KW-0472">Membrane</keyword>
<dbReference type="InterPro" id="IPR051539">
    <property type="entry name" value="T4SS-coupling_protein"/>
</dbReference>
<feature type="region of interest" description="Disordered" evidence="6">
    <location>
        <begin position="586"/>
        <end position="613"/>
    </location>
</feature>
<dbReference type="InterPro" id="IPR032689">
    <property type="entry name" value="TraG-D_C"/>
</dbReference>
<name>A0ABS3U4S3_9ACTN</name>
<dbReference type="PANTHER" id="PTHR37937">
    <property type="entry name" value="CONJUGATIVE TRANSFER: DNA TRANSPORT"/>
    <property type="match status" value="1"/>
</dbReference>
<gene>
    <name evidence="9" type="ORF">J5V16_07950</name>
</gene>
<organism evidence="9 10">
    <name type="scientific">Glycomyces niveus</name>
    <dbReference type="NCBI Taxonomy" id="2820287"/>
    <lineage>
        <taxon>Bacteria</taxon>
        <taxon>Bacillati</taxon>
        <taxon>Actinomycetota</taxon>
        <taxon>Actinomycetes</taxon>
        <taxon>Glycomycetales</taxon>
        <taxon>Glycomycetaceae</taxon>
        <taxon>Glycomyces</taxon>
    </lineage>
</organism>
<evidence type="ECO:0000256" key="6">
    <source>
        <dbReference type="SAM" id="MobiDB-lite"/>
    </source>
</evidence>
<comment type="caution">
    <text evidence="9">The sequence shown here is derived from an EMBL/GenBank/DDBJ whole genome shotgun (WGS) entry which is preliminary data.</text>
</comment>
<keyword evidence="4 7" id="KW-1133">Transmembrane helix</keyword>
<comment type="subcellular location">
    <subcellularLocation>
        <location evidence="1">Cell membrane</location>
        <topology evidence="1">Multi-pass membrane protein</topology>
    </subcellularLocation>
</comment>